<evidence type="ECO:0000256" key="1">
    <source>
        <dbReference type="SAM" id="MobiDB-lite"/>
    </source>
</evidence>
<protein>
    <recommendedName>
        <fullName evidence="5">Transmembrane protein</fullName>
    </recommendedName>
</protein>
<feature type="compositionally biased region" description="Polar residues" evidence="1">
    <location>
        <begin position="90"/>
        <end position="101"/>
    </location>
</feature>
<evidence type="ECO:0000313" key="3">
    <source>
        <dbReference type="EMBL" id="CAD8065398.1"/>
    </source>
</evidence>
<dbReference type="EMBL" id="CAJJDN010000020">
    <property type="protein sequence ID" value="CAD8065398.1"/>
    <property type="molecule type" value="Genomic_DNA"/>
</dbReference>
<gene>
    <name evidence="3" type="ORF">PSON_ATCC_30995.1.T0200187</name>
</gene>
<keyword evidence="2" id="KW-0812">Transmembrane</keyword>
<keyword evidence="2" id="KW-1133">Transmembrane helix</keyword>
<evidence type="ECO:0000313" key="4">
    <source>
        <dbReference type="Proteomes" id="UP000692954"/>
    </source>
</evidence>
<keyword evidence="4" id="KW-1185">Reference proteome</keyword>
<accession>A0A8S1LBR5</accession>
<evidence type="ECO:0000256" key="2">
    <source>
        <dbReference type="SAM" id="Phobius"/>
    </source>
</evidence>
<feature type="transmembrane region" description="Helical" evidence="2">
    <location>
        <begin position="185"/>
        <end position="207"/>
    </location>
</feature>
<comment type="caution">
    <text evidence="3">The sequence shown here is derived from an EMBL/GenBank/DDBJ whole genome shotgun (WGS) entry which is preliminary data.</text>
</comment>
<dbReference type="Proteomes" id="UP000692954">
    <property type="component" value="Unassembled WGS sequence"/>
</dbReference>
<sequence>MYYYQNAPIHQYSPIKTTPVISSGQPPVIYPQPKAQIYQAQSQIKPSQSYSNVRYLQNAQPLKQSTLSTFQPYRPDPEIEKIISKYTATSKNSQIEQPVTHQPSNSIQSNSQNQLQQKYQNSNEESEFKDMYQDNNIPLHFQFDEIKQRKPNFEQKNYSPDIHEFQDFSPQNKKQISLPEQNDKIVKLIVSGIIVLLVLYIIFMLVLK</sequence>
<dbReference type="OrthoDB" id="306189at2759"/>
<feature type="region of interest" description="Disordered" evidence="1">
    <location>
        <begin position="90"/>
        <end position="111"/>
    </location>
</feature>
<keyword evidence="2" id="KW-0472">Membrane</keyword>
<proteinExistence type="predicted"/>
<reference evidence="3" key="1">
    <citation type="submission" date="2021-01" db="EMBL/GenBank/DDBJ databases">
        <authorList>
            <consortium name="Genoscope - CEA"/>
            <person name="William W."/>
        </authorList>
    </citation>
    <scope>NUCLEOTIDE SEQUENCE</scope>
</reference>
<name>A0A8S1LBR5_9CILI</name>
<organism evidence="3 4">
    <name type="scientific">Paramecium sonneborni</name>
    <dbReference type="NCBI Taxonomy" id="65129"/>
    <lineage>
        <taxon>Eukaryota</taxon>
        <taxon>Sar</taxon>
        <taxon>Alveolata</taxon>
        <taxon>Ciliophora</taxon>
        <taxon>Intramacronucleata</taxon>
        <taxon>Oligohymenophorea</taxon>
        <taxon>Peniculida</taxon>
        <taxon>Parameciidae</taxon>
        <taxon>Paramecium</taxon>
    </lineage>
</organism>
<dbReference type="AlphaFoldDB" id="A0A8S1LBR5"/>
<feature type="compositionally biased region" description="Low complexity" evidence="1">
    <location>
        <begin position="102"/>
        <end position="111"/>
    </location>
</feature>
<evidence type="ECO:0008006" key="5">
    <source>
        <dbReference type="Google" id="ProtNLM"/>
    </source>
</evidence>